<dbReference type="PANTHER" id="PTHR43725">
    <property type="entry name" value="UDP-GLUCOSE 4-EPIMERASE"/>
    <property type="match status" value="1"/>
</dbReference>
<protein>
    <recommendedName>
        <fullName evidence="6">UDP-glucose 4-epimerase</fullName>
        <ecNumber evidence="5">5.1.3.2</ecNumber>
    </recommendedName>
    <alternativeName>
        <fullName evidence="10">Galactowaldenase</fullName>
    </alternativeName>
</protein>
<keyword evidence="8 12" id="KW-0413">Isomerase</keyword>
<evidence type="ECO:0000256" key="6">
    <source>
        <dbReference type="ARBA" id="ARBA00018569"/>
    </source>
</evidence>
<dbReference type="EMBL" id="JAQHXR010000003">
    <property type="protein sequence ID" value="MDA3969298.1"/>
    <property type="molecule type" value="Genomic_DNA"/>
</dbReference>
<evidence type="ECO:0000259" key="11">
    <source>
        <dbReference type="Pfam" id="PF16363"/>
    </source>
</evidence>
<dbReference type="InterPro" id="IPR005886">
    <property type="entry name" value="UDP_G4E"/>
</dbReference>
<comment type="pathway">
    <text evidence="3">Carbohydrate metabolism; galactose metabolism.</text>
</comment>
<evidence type="ECO:0000256" key="2">
    <source>
        <dbReference type="ARBA" id="ARBA00001911"/>
    </source>
</evidence>
<accession>A0ABT4VF16</accession>
<evidence type="ECO:0000256" key="8">
    <source>
        <dbReference type="ARBA" id="ARBA00023235"/>
    </source>
</evidence>
<dbReference type="NCBIfam" id="TIGR01179">
    <property type="entry name" value="galE"/>
    <property type="match status" value="1"/>
</dbReference>
<dbReference type="Gene3D" id="3.40.50.720">
    <property type="entry name" value="NAD(P)-binding Rossmann-like Domain"/>
    <property type="match status" value="1"/>
</dbReference>
<comment type="catalytic activity">
    <reaction evidence="1">
        <text>UDP-alpha-D-glucose = UDP-alpha-D-galactose</text>
        <dbReference type="Rhea" id="RHEA:22168"/>
        <dbReference type="ChEBI" id="CHEBI:58885"/>
        <dbReference type="ChEBI" id="CHEBI:66914"/>
        <dbReference type="EC" id="5.1.3.2"/>
    </reaction>
</comment>
<dbReference type="Pfam" id="PF16363">
    <property type="entry name" value="GDP_Man_Dehyd"/>
    <property type="match status" value="1"/>
</dbReference>
<comment type="similarity">
    <text evidence="4">Belongs to the NAD(P)-dependent epimerase/dehydratase family.</text>
</comment>
<dbReference type="InterPro" id="IPR016040">
    <property type="entry name" value="NAD(P)-bd_dom"/>
</dbReference>
<sequence>MHSNNILITGGAGYIGASCAYYFLKNTSCNVFIIDDFSTGYMENIKALDDFKHKIKLYTSSVGDKNTLEEVFSHDIDCVLHYAGSLLVSESTEKPIQYYKNNVTNMITLLEMCDKYKVPRLIFSSSATIYGEPLYTPIDESHQISPINPYGNTKQIGEKLLSDYANSTNNFEFVTLRYFNVAGSLINNGINIGQRGIATHLIKIASQCAIGYKEAIDIFGNDYNTKDGTCIRDYISIQDLALAHIKAYEYLKNGGKSDAFNVGYGRGYSVKEILNITKKVSNTNFTCNIKPRRNGDPSILVANNAKIREKMGWKAKFDNIEEIIKSAYKFEKMLNGDLKK</sequence>
<dbReference type="EC" id="5.1.3.2" evidence="5"/>
<evidence type="ECO:0000313" key="13">
    <source>
        <dbReference type="Proteomes" id="UP001210261"/>
    </source>
</evidence>
<dbReference type="PANTHER" id="PTHR43725:SF53">
    <property type="entry name" value="UDP-ARABINOSE 4-EPIMERASE 1"/>
    <property type="match status" value="1"/>
</dbReference>
<organism evidence="12 13">
    <name type="scientific">Helicobacter ibis</name>
    <dbReference type="NCBI Taxonomy" id="2962633"/>
    <lineage>
        <taxon>Bacteria</taxon>
        <taxon>Pseudomonadati</taxon>
        <taxon>Campylobacterota</taxon>
        <taxon>Epsilonproteobacteria</taxon>
        <taxon>Campylobacterales</taxon>
        <taxon>Helicobacteraceae</taxon>
        <taxon>Helicobacter</taxon>
    </lineage>
</organism>
<evidence type="ECO:0000313" key="12">
    <source>
        <dbReference type="EMBL" id="MDA3969298.1"/>
    </source>
</evidence>
<dbReference type="Proteomes" id="UP001210261">
    <property type="component" value="Unassembled WGS sequence"/>
</dbReference>
<reference evidence="12 13" key="1">
    <citation type="submission" date="2023-01" db="EMBL/GenBank/DDBJ databases">
        <title>Description of Helicobacter ibis sp. nov. isolated from faecal droppings of black-faced ibis (Theristicus melanopis).</title>
        <authorList>
            <person name="Lopez-Cantillo M."/>
            <person name="Vidal-Veuthey B."/>
            <person name="Mella A."/>
            <person name="De La Haba R."/>
            <person name="Collado L."/>
        </authorList>
    </citation>
    <scope>NUCLEOTIDE SEQUENCE [LARGE SCALE GENOMIC DNA]</scope>
    <source>
        <strain evidence="12 13">A82</strain>
    </source>
</reference>
<evidence type="ECO:0000256" key="1">
    <source>
        <dbReference type="ARBA" id="ARBA00000083"/>
    </source>
</evidence>
<gene>
    <name evidence="12" type="primary">galE</name>
    <name evidence="12" type="ORF">PF021_06355</name>
</gene>
<dbReference type="Gene3D" id="3.90.25.10">
    <property type="entry name" value="UDP-galactose 4-epimerase, domain 1"/>
    <property type="match status" value="1"/>
</dbReference>
<keyword evidence="7" id="KW-0520">NAD</keyword>
<dbReference type="RefSeq" id="WP_271021637.1">
    <property type="nucleotide sequence ID" value="NZ_JAQHXR010000003.1"/>
</dbReference>
<keyword evidence="9" id="KW-0119">Carbohydrate metabolism</keyword>
<evidence type="ECO:0000256" key="9">
    <source>
        <dbReference type="ARBA" id="ARBA00023277"/>
    </source>
</evidence>
<evidence type="ECO:0000256" key="7">
    <source>
        <dbReference type="ARBA" id="ARBA00023027"/>
    </source>
</evidence>
<evidence type="ECO:0000256" key="10">
    <source>
        <dbReference type="ARBA" id="ARBA00033067"/>
    </source>
</evidence>
<dbReference type="InterPro" id="IPR036291">
    <property type="entry name" value="NAD(P)-bd_dom_sf"/>
</dbReference>
<comment type="caution">
    <text evidence="12">The sequence shown here is derived from an EMBL/GenBank/DDBJ whole genome shotgun (WGS) entry which is preliminary data.</text>
</comment>
<evidence type="ECO:0000256" key="3">
    <source>
        <dbReference type="ARBA" id="ARBA00004947"/>
    </source>
</evidence>
<evidence type="ECO:0000256" key="4">
    <source>
        <dbReference type="ARBA" id="ARBA00007637"/>
    </source>
</evidence>
<comment type="cofactor">
    <cofactor evidence="2">
        <name>NAD(+)</name>
        <dbReference type="ChEBI" id="CHEBI:57540"/>
    </cofactor>
</comment>
<evidence type="ECO:0000256" key="5">
    <source>
        <dbReference type="ARBA" id="ARBA00013189"/>
    </source>
</evidence>
<keyword evidence="13" id="KW-1185">Reference proteome</keyword>
<dbReference type="GO" id="GO:0003978">
    <property type="term" value="F:UDP-glucose 4-epimerase activity"/>
    <property type="evidence" value="ECO:0007669"/>
    <property type="project" value="UniProtKB-EC"/>
</dbReference>
<name>A0ABT4VF16_9HELI</name>
<dbReference type="SUPFAM" id="SSF51735">
    <property type="entry name" value="NAD(P)-binding Rossmann-fold domains"/>
    <property type="match status" value="1"/>
</dbReference>
<feature type="domain" description="NAD(P)-binding" evidence="11">
    <location>
        <begin position="7"/>
        <end position="325"/>
    </location>
</feature>
<proteinExistence type="inferred from homology"/>